<evidence type="ECO:0000313" key="12">
    <source>
        <dbReference type="Ensembl" id="ENSCMIP00000020581.1"/>
    </source>
</evidence>
<evidence type="ECO:0000256" key="7">
    <source>
        <dbReference type="ARBA" id="ARBA00023212"/>
    </source>
</evidence>
<dbReference type="CDD" id="cd23766">
    <property type="entry name" value="IQCG"/>
    <property type="match status" value="1"/>
</dbReference>
<gene>
    <name evidence="12" type="primary">iqcg</name>
</gene>
<dbReference type="RefSeq" id="XP_007899856.1">
    <property type="nucleotide sequence ID" value="XM_007901665.2"/>
</dbReference>
<accession>A0A4W3HW51</accession>
<dbReference type="PROSITE" id="PS50096">
    <property type="entry name" value="IQ"/>
    <property type="match status" value="1"/>
</dbReference>
<evidence type="ECO:0000256" key="6">
    <source>
        <dbReference type="ARBA" id="ARBA00023069"/>
    </source>
</evidence>
<comment type="similarity">
    <text evidence="2">Belongs to the DRC9 family.</text>
</comment>
<dbReference type="Ensembl" id="ENSCMIT00000020955.1">
    <property type="protein sequence ID" value="ENSCMIP00000020581.1"/>
    <property type="gene ID" value="ENSCMIG00000009470.1"/>
</dbReference>
<comment type="subcellular location">
    <subcellularLocation>
        <location evidence="1">Cytoplasm</location>
        <location evidence="1">Cytoskeleton</location>
        <location evidence="1">Flagellum axoneme</location>
    </subcellularLocation>
</comment>
<evidence type="ECO:0000256" key="3">
    <source>
        <dbReference type="ARBA" id="ARBA00013738"/>
    </source>
</evidence>
<evidence type="ECO:0000256" key="9">
    <source>
        <dbReference type="ARBA" id="ARBA00032183"/>
    </source>
</evidence>
<dbReference type="GeneTree" id="ENSGT00730000111263"/>
<dbReference type="OrthoDB" id="10254713at2759"/>
<feature type="region of interest" description="Disordered" evidence="11">
    <location>
        <begin position="380"/>
        <end position="411"/>
    </location>
</feature>
<reference evidence="13" key="2">
    <citation type="journal article" date="2007" name="PLoS Biol.">
        <title>Survey sequencing and comparative analysis of the elephant shark (Callorhinchus milii) genome.</title>
        <authorList>
            <person name="Venkatesh B."/>
            <person name="Kirkness E.F."/>
            <person name="Loh Y.H."/>
            <person name="Halpern A.L."/>
            <person name="Lee A.P."/>
            <person name="Johnson J."/>
            <person name="Dandona N."/>
            <person name="Viswanathan L.D."/>
            <person name="Tay A."/>
            <person name="Venter J.C."/>
            <person name="Strausberg R.L."/>
            <person name="Brenner S."/>
        </authorList>
    </citation>
    <scope>NUCLEOTIDE SEQUENCE [LARGE SCALE GENOMIC DNA]</scope>
</reference>
<dbReference type="Pfam" id="PF00612">
    <property type="entry name" value="IQ"/>
    <property type="match status" value="1"/>
</dbReference>
<reference evidence="13" key="3">
    <citation type="journal article" date="2014" name="Nature">
        <title>Elephant shark genome provides unique insights into gnathostome evolution.</title>
        <authorList>
            <consortium name="International Elephant Shark Genome Sequencing Consortium"/>
            <person name="Venkatesh B."/>
            <person name="Lee A.P."/>
            <person name="Ravi V."/>
            <person name="Maurya A.K."/>
            <person name="Lian M.M."/>
            <person name="Swann J.B."/>
            <person name="Ohta Y."/>
            <person name="Flajnik M.F."/>
            <person name="Sutoh Y."/>
            <person name="Kasahara M."/>
            <person name="Hoon S."/>
            <person name="Gangu V."/>
            <person name="Roy S.W."/>
            <person name="Irimia M."/>
            <person name="Korzh V."/>
            <person name="Kondrychyn I."/>
            <person name="Lim Z.W."/>
            <person name="Tay B.H."/>
            <person name="Tohari S."/>
            <person name="Kong K.W."/>
            <person name="Ho S."/>
            <person name="Lorente-Galdos B."/>
            <person name="Quilez J."/>
            <person name="Marques-Bonet T."/>
            <person name="Raney B.J."/>
            <person name="Ingham P.W."/>
            <person name="Tay A."/>
            <person name="Hillier L.W."/>
            <person name="Minx P."/>
            <person name="Boehm T."/>
            <person name="Wilson R.K."/>
            <person name="Brenner S."/>
            <person name="Warren W.C."/>
        </authorList>
    </citation>
    <scope>NUCLEOTIDE SEQUENCE [LARGE SCALE GENOMIC DNA]</scope>
</reference>
<evidence type="ECO:0000256" key="10">
    <source>
        <dbReference type="SAM" id="Coils"/>
    </source>
</evidence>
<keyword evidence="7" id="KW-0206">Cytoskeleton</keyword>
<evidence type="ECO:0000256" key="5">
    <source>
        <dbReference type="ARBA" id="ARBA00022846"/>
    </source>
</evidence>
<evidence type="ECO:0000256" key="2">
    <source>
        <dbReference type="ARBA" id="ARBA00008222"/>
    </source>
</evidence>
<keyword evidence="8" id="KW-0966">Cell projection</keyword>
<evidence type="ECO:0000313" key="13">
    <source>
        <dbReference type="Proteomes" id="UP000314986"/>
    </source>
</evidence>
<keyword evidence="10" id="KW-0175">Coiled coil</keyword>
<keyword evidence="5" id="KW-0282">Flagellum</keyword>
<dbReference type="GeneID" id="103183887"/>
<reference evidence="12" key="4">
    <citation type="submission" date="2025-08" db="UniProtKB">
        <authorList>
            <consortium name="Ensembl"/>
        </authorList>
    </citation>
    <scope>IDENTIFICATION</scope>
</reference>
<reference evidence="13" key="1">
    <citation type="journal article" date="2006" name="Science">
        <title>Ancient noncoding elements conserved in the human genome.</title>
        <authorList>
            <person name="Venkatesh B."/>
            <person name="Kirkness E.F."/>
            <person name="Loh Y.H."/>
            <person name="Halpern A.L."/>
            <person name="Lee A.P."/>
            <person name="Johnson J."/>
            <person name="Dandona N."/>
            <person name="Viswanathan L.D."/>
            <person name="Tay A."/>
            <person name="Venter J.C."/>
            <person name="Strausberg R.L."/>
            <person name="Brenner S."/>
        </authorList>
    </citation>
    <scope>NUCLEOTIDE SEQUENCE [LARGE SCALE GENOMIC DNA]</scope>
</reference>
<organism evidence="12 13">
    <name type="scientific">Callorhinchus milii</name>
    <name type="common">Ghost shark</name>
    <dbReference type="NCBI Taxonomy" id="7868"/>
    <lineage>
        <taxon>Eukaryota</taxon>
        <taxon>Metazoa</taxon>
        <taxon>Chordata</taxon>
        <taxon>Craniata</taxon>
        <taxon>Vertebrata</taxon>
        <taxon>Chondrichthyes</taxon>
        <taxon>Holocephali</taxon>
        <taxon>Chimaeriformes</taxon>
        <taxon>Callorhinchidae</taxon>
        <taxon>Callorhinchus</taxon>
    </lineage>
</organism>
<keyword evidence="6" id="KW-0969">Cilium</keyword>
<keyword evidence="13" id="KW-1185">Reference proteome</keyword>
<reference evidence="12" key="5">
    <citation type="submission" date="2025-09" db="UniProtKB">
        <authorList>
            <consortium name="Ensembl"/>
        </authorList>
    </citation>
    <scope>IDENTIFICATION</scope>
</reference>
<evidence type="ECO:0000256" key="1">
    <source>
        <dbReference type="ARBA" id="ARBA00004611"/>
    </source>
</evidence>
<dbReference type="InterPro" id="IPR000048">
    <property type="entry name" value="IQ_motif_EF-hand-BS"/>
</dbReference>
<dbReference type="GO" id="GO:0005737">
    <property type="term" value="C:cytoplasm"/>
    <property type="evidence" value="ECO:0007669"/>
    <property type="project" value="TreeGrafter"/>
</dbReference>
<feature type="coiled-coil region" evidence="10">
    <location>
        <begin position="182"/>
        <end position="267"/>
    </location>
</feature>
<protein>
    <recommendedName>
        <fullName evidence="3">Dynein regulatory complex protein 9</fullName>
    </recommendedName>
    <alternativeName>
        <fullName evidence="9">IQ domain-containing protein G</fullName>
    </alternativeName>
</protein>
<dbReference type="PANTHER" id="PTHR14871">
    <property type="entry name" value="DYNEIN REGULATORY COMPLEX PROTEIN 9"/>
    <property type="match status" value="1"/>
</dbReference>
<dbReference type="InParanoid" id="A0A4W3HW51"/>
<dbReference type="CTD" id="84223"/>
<dbReference type="Proteomes" id="UP000314986">
    <property type="component" value="Unassembled WGS sequence"/>
</dbReference>
<dbReference type="PANTHER" id="PTHR14871:SF1">
    <property type="entry name" value="DYNEIN REGULATORY COMPLEX PROTEIN 9"/>
    <property type="match status" value="1"/>
</dbReference>
<feature type="compositionally biased region" description="Basic residues" evidence="11">
    <location>
        <begin position="397"/>
        <end position="411"/>
    </location>
</feature>
<keyword evidence="4" id="KW-0963">Cytoplasm</keyword>
<dbReference type="GO" id="GO:0007288">
    <property type="term" value="P:sperm axoneme assembly"/>
    <property type="evidence" value="ECO:0007669"/>
    <property type="project" value="TreeGrafter"/>
</dbReference>
<evidence type="ECO:0000256" key="4">
    <source>
        <dbReference type="ARBA" id="ARBA00022490"/>
    </source>
</evidence>
<dbReference type="GO" id="GO:0036126">
    <property type="term" value="C:sperm flagellum"/>
    <property type="evidence" value="ECO:0007669"/>
    <property type="project" value="TreeGrafter"/>
</dbReference>
<dbReference type="OMA" id="ESKMHFY"/>
<dbReference type="KEGG" id="cmk:103183887"/>
<evidence type="ECO:0000256" key="8">
    <source>
        <dbReference type="ARBA" id="ARBA00023273"/>
    </source>
</evidence>
<evidence type="ECO:0000256" key="11">
    <source>
        <dbReference type="SAM" id="MobiDB-lite"/>
    </source>
</evidence>
<dbReference type="AlphaFoldDB" id="A0A4W3HW51"/>
<dbReference type="STRING" id="7868.ENSCMIP00000020581"/>
<proteinExistence type="inferred from homology"/>
<name>A0A4W3HW51_CALMI</name>
<dbReference type="InterPro" id="IPR042618">
    <property type="entry name" value="IQCG"/>
</dbReference>
<sequence length="411" mass="48212">MSSNAELLRKTREMEPLSRTTILQVSTVLKECLDQLAILGYIMPVSYEEKSDMENIVGSEIDQIVFSQKSLEYKYEEIMLSKNIERMSGMLNAARLVELGDQLQETSRDIKRSNWLFSNSFQNSPVTPDNLIKVQADRQVAMDVIADTLHEITTSGTFLTLINAVRFENEKKADNQNTIIREEEGRKKIAVLQRHLQDMRQEKESELQRKDEIIAHLKDQLQEMKAKTNMERKYMKKNAELQVLQTQKKCAQNEQELQDEFECLKNKTDQEIRVHLEIENFLKQHQTEMEENLEHWMEKYDKDTDAKQLELNFLKITKSNDVERLKNLSAQYLMSEQVIIEDRKERDNERKRRIQEETELNAIIKLQSWWRGEMVRRGIGNTKLKKAKKGKDDKGKGKGKGKGKDKGKKKK</sequence>